<keyword evidence="2" id="KW-1185">Reference proteome</keyword>
<dbReference type="VEuPathDB" id="VectorBase:GPAI035099"/>
<proteinExistence type="predicted"/>
<reference evidence="2" key="1">
    <citation type="submission" date="2014-03" db="EMBL/GenBank/DDBJ databases">
        <authorList>
            <person name="Aksoy S."/>
            <person name="Warren W."/>
            <person name="Wilson R.K."/>
        </authorList>
    </citation>
    <scope>NUCLEOTIDE SEQUENCE [LARGE SCALE GENOMIC DNA]</scope>
    <source>
        <strain evidence="2">IAEA</strain>
    </source>
</reference>
<protein>
    <submittedName>
        <fullName evidence="1">Uncharacterized protein</fullName>
    </submittedName>
</protein>
<dbReference type="EnsemblMetazoa" id="GPAI035099-RA">
    <property type="protein sequence ID" value="GPAI035099-PA"/>
    <property type="gene ID" value="GPAI035099"/>
</dbReference>
<organism evidence="1 2">
    <name type="scientific">Glossina pallidipes</name>
    <name type="common">Tsetse fly</name>
    <dbReference type="NCBI Taxonomy" id="7398"/>
    <lineage>
        <taxon>Eukaryota</taxon>
        <taxon>Metazoa</taxon>
        <taxon>Ecdysozoa</taxon>
        <taxon>Arthropoda</taxon>
        <taxon>Hexapoda</taxon>
        <taxon>Insecta</taxon>
        <taxon>Pterygota</taxon>
        <taxon>Neoptera</taxon>
        <taxon>Endopterygota</taxon>
        <taxon>Diptera</taxon>
        <taxon>Brachycera</taxon>
        <taxon>Muscomorpha</taxon>
        <taxon>Hippoboscoidea</taxon>
        <taxon>Glossinidae</taxon>
        <taxon>Glossina</taxon>
    </lineage>
</organism>
<dbReference type="AlphaFoldDB" id="A0A1B0A5J0"/>
<accession>A0A1B0A5J0</accession>
<sequence>MCHSFDSSDSLRGYHLHLEDHYRRKLLKLEKHRADADASRNGWNDYSDEFWIYYTPEYSCVTEFCLRAISRAPGVVQNKFFFFFDFLTIVAPFSWLRRCPQLISFKSFYD</sequence>
<reference evidence="1" key="2">
    <citation type="submission" date="2020-05" db="UniProtKB">
        <authorList>
            <consortium name="EnsemblMetazoa"/>
        </authorList>
    </citation>
    <scope>IDENTIFICATION</scope>
    <source>
        <strain evidence="1">IAEA</strain>
    </source>
</reference>
<name>A0A1B0A5J0_GLOPL</name>
<dbReference type="Proteomes" id="UP000092445">
    <property type="component" value="Unassembled WGS sequence"/>
</dbReference>
<evidence type="ECO:0000313" key="1">
    <source>
        <dbReference type="EnsemblMetazoa" id="GPAI035099-PA"/>
    </source>
</evidence>
<evidence type="ECO:0000313" key="2">
    <source>
        <dbReference type="Proteomes" id="UP000092445"/>
    </source>
</evidence>